<feature type="transmembrane region" description="Helical" evidence="1">
    <location>
        <begin position="41"/>
        <end position="67"/>
    </location>
</feature>
<dbReference type="InParanoid" id="A0A0H2S6J6"/>
<feature type="transmembrane region" description="Helical" evidence="1">
    <location>
        <begin position="107"/>
        <end position="129"/>
    </location>
</feature>
<feature type="transmembrane region" description="Helical" evidence="1">
    <location>
        <begin position="79"/>
        <end position="100"/>
    </location>
</feature>
<evidence type="ECO:0000256" key="1">
    <source>
        <dbReference type="SAM" id="Phobius"/>
    </source>
</evidence>
<dbReference type="Pfam" id="PF20151">
    <property type="entry name" value="DUF6533"/>
    <property type="match status" value="1"/>
</dbReference>
<organism evidence="3 4">
    <name type="scientific">Schizopora paradoxa</name>
    <dbReference type="NCBI Taxonomy" id="27342"/>
    <lineage>
        <taxon>Eukaryota</taxon>
        <taxon>Fungi</taxon>
        <taxon>Dikarya</taxon>
        <taxon>Basidiomycota</taxon>
        <taxon>Agaricomycotina</taxon>
        <taxon>Agaricomycetes</taxon>
        <taxon>Hymenochaetales</taxon>
        <taxon>Schizoporaceae</taxon>
        <taxon>Schizopora</taxon>
    </lineage>
</organism>
<proteinExistence type="predicted"/>
<keyword evidence="4" id="KW-1185">Reference proteome</keyword>
<dbReference type="EMBL" id="KQ085978">
    <property type="protein sequence ID" value="KLO12431.1"/>
    <property type="molecule type" value="Genomic_DNA"/>
</dbReference>
<feature type="transmembrane region" description="Helical" evidence="1">
    <location>
        <begin position="169"/>
        <end position="191"/>
    </location>
</feature>
<evidence type="ECO:0000259" key="2">
    <source>
        <dbReference type="Pfam" id="PF20151"/>
    </source>
</evidence>
<reference evidence="3 4" key="1">
    <citation type="submission" date="2015-04" db="EMBL/GenBank/DDBJ databases">
        <title>Complete genome sequence of Schizopora paradoxa KUC8140, a cosmopolitan wood degrader in East Asia.</title>
        <authorList>
            <consortium name="DOE Joint Genome Institute"/>
            <person name="Min B."/>
            <person name="Park H."/>
            <person name="Jang Y."/>
            <person name="Kim J.-J."/>
            <person name="Kim K.H."/>
            <person name="Pangilinan J."/>
            <person name="Lipzen A."/>
            <person name="Riley R."/>
            <person name="Grigoriev I.V."/>
            <person name="Spatafora J.W."/>
            <person name="Choi I.-G."/>
        </authorList>
    </citation>
    <scope>NUCLEOTIDE SEQUENCE [LARGE SCALE GENOMIC DNA]</scope>
    <source>
        <strain evidence="3 4">KUC8140</strain>
    </source>
</reference>
<gene>
    <name evidence="3" type="ORF">SCHPADRAFT_941253</name>
</gene>
<accession>A0A0H2S6J6</accession>
<protein>
    <recommendedName>
        <fullName evidence="2">DUF6533 domain-containing protein</fullName>
    </recommendedName>
</protein>
<dbReference type="InterPro" id="IPR045340">
    <property type="entry name" value="DUF6533"/>
</dbReference>
<keyword evidence="1" id="KW-1133">Transmembrane helix</keyword>
<dbReference type="Proteomes" id="UP000053477">
    <property type="component" value="Unassembled WGS sequence"/>
</dbReference>
<sequence length="356" mass="40292">MSIEDTRDNQNYIVASAVIFYYDFILTSAQEHKHVWSRPIGMINVLVISLRYTAVVSYAMVLALTFFPEIIEDWFLYKIPGIFGLSSQFFVLVFMIIRLFAIYDEQCWVLCVTLPAAFVNIALSGLVLANVTFVSLVTEIPIIAEDAGGFVIHSSSCFISPDPEREIVLIFKLSYISALLIDTVICILSVWKIGRIFFSRRCMYTISSLTSILLRDGCVLYIALLISNVFSFVAYTQQLETMISTSVFLPANFPETASETALRTREEPLKYLFVISSGTNSELTHALSVVLISRMIFNLREVGTEIYESTRKWRSRIEHSTDTMELGGPNDSEFLIINREESETVEDIINAEAESQ</sequence>
<feature type="domain" description="DUF6533" evidence="2">
    <location>
        <begin position="13"/>
        <end position="55"/>
    </location>
</feature>
<feature type="transmembrane region" description="Helical" evidence="1">
    <location>
        <begin position="212"/>
        <end position="235"/>
    </location>
</feature>
<evidence type="ECO:0000313" key="4">
    <source>
        <dbReference type="Proteomes" id="UP000053477"/>
    </source>
</evidence>
<dbReference type="AlphaFoldDB" id="A0A0H2S6J6"/>
<keyword evidence="1" id="KW-0472">Membrane</keyword>
<evidence type="ECO:0000313" key="3">
    <source>
        <dbReference type="EMBL" id="KLO12431.1"/>
    </source>
</evidence>
<keyword evidence="1" id="KW-0812">Transmembrane</keyword>
<name>A0A0H2S6J6_9AGAM</name>